<keyword evidence="6 17" id="KW-0031">Aminopeptidase</keyword>
<comment type="similarity">
    <text evidence="3">Belongs to the peptidase M1 family.</text>
</comment>
<evidence type="ECO:0000256" key="7">
    <source>
        <dbReference type="ARBA" id="ARBA00022670"/>
    </source>
</evidence>
<evidence type="ECO:0000256" key="12">
    <source>
        <dbReference type="NCBIfam" id="TIGR02414"/>
    </source>
</evidence>
<evidence type="ECO:0000313" key="17">
    <source>
        <dbReference type="EMBL" id="GAA3996970.1"/>
    </source>
</evidence>
<feature type="domain" description="Aminopeptidase N-like N-terminal" evidence="16">
    <location>
        <begin position="108"/>
        <end position="197"/>
    </location>
</feature>
<dbReference type="Gene3D" id="2.60.40.1730">
    <property type="entry name" value="tricorn interacting facor f3 domain"/>
    <property type="match status" value="1"/>
</dbReference>
<dbReference type="SUPFAM" id="SSF55486">
    <property type="entry name" value="Metalloproteases ('zincins'), catalytic domain"/>
    <property type="match status" value="1"/>
</dbReference>
<dbReference type="Gene3D" id="1.10.390.10">
    <property type="entry name" value="Neutral Protease Domain 2"/>
    <property type="match status" value="1"/>
</dbReference>
<accession>A0ABP7RG24</accession>
<dbReference type="InterPro" id="IPR045357">
    <property type="entry name" value="Aminopeptidase_N-like_N"/>
</dbReference>
<evidence type="ECO:0000259" key="13">
    <source>
        <dbReference type="Pfam" id="PF01433"/>
    </source>
</evidence>
<dbReference type="InterPro" id="IPR012779">
    <property type="entry name" value="Peptidase_M1_pepN"/>
</dbReference>
<dbReference type="Gene3D" id="2.60.40.1840">
    <property type="match status" value="1"/>
</dbReference>
<keyword evidence="10" id="KW-0862">Zinc</keyword>
<evidence type="ECO:0000256" key="1">
    <source>
        <dbReference type="ARBA" id="ARBA00000098"/>
    </source>
</evidence>
<dbReference type="InterPro" id="IPR038438">
    <property type="entry name" value="PepN_Ig-like_sf"/>
</dbReference>
<evidence type="ECO:0000259" key="14">
    <source>
        <dbReference type="Pfam" id="PF11940"/>
    </source>
</evidence>
<keyword evidence="7" id="KW-0645">Protease</keyword>
<evidence type="ECO:0000256" key="6">
    <source>
        <dbReference type="ARBA" id="ARBA00022438"/>
    </source>
</evidence>
<keyword evidence="8" id="KW-0479">Metal-binding</keyword>
<feature type="domain" description="Peptidase M1 alanyl aminopeptidase C-terminal" evidence="15">
    <location>
        <begin position="556"/>
        <end position="868"/>
    </location>
</feature>
<dbReference type="InterPro" id="IPR042097">
    <property type="entry name" value="Aminopeptidase_N-like_N_sf"/>
</dbReference>
<dbReference type="Pfam" id="PF17432">
    <property type="entry name" value="DUF3458_C"/>
    <property type="match status" value="1"/>
</dbReference>
<evidence type="ECO:0000259" key="16">
    <source>
        <dbReference type="Pfam" id="PF17900"/>
    </source>
</evidence>
<dbReference type="InterPro" id="IPR035414">
    <property type="entry name" value="Peptidase_M1_pepN_Ig-like"/>
</dbReference>
<evidence type="ECO:0000256" key="5">
    <source>
        <dbReference type="ARBA" id="ARBA00015611"/>
    </source>
</evidence>
<dbReference type="InterPro" id="IPR024601">
    <property type="entry name" value="Peptidase_M1_pepN_C"/>
</dbReference>
<dbReference type="InterPro" id="IPR014782">
    <property type="entry name" value="Peptidase_M1_dom"/>
</dbReference>
<dbReference type="Pfam" id="PF01433">
    <property type="entry name" value="Peptidase_M1"/>
    <property type="match status" value="1"/>
</dbReference>
<reference evidence="18" key="1">
    <citation type="journal article" date="2019" name="Int. J. Syst. Evol. Microbiol.">
        <title>The Global Catalogue of Microorganisms (GCM) 10K type strain sequencing project: providing services to taxonomists for standard genome sequencing and annotation.</title>
        <authorList>
            <consortium name="The Broad Institute Genomics Platform"/>
            <consortium name="The Broad Institute Genome Sequencing Center for Infectious Disease"/>
            <person name="Wu L."/>
            <person name="Ma J."/>
        </authorList>
    </citation>
    <scope>NUCLEOTIDE SEQUENCE [LARGE SCALE GENOMIC DNA]</scope>
    <source>
        <strain evidence="18">JCM 16603</strain>
    </source>
</reference>
<dbReference type="NCBIfam" id="TIGR02414">
    <property type="entry name" value="pepN_proteo"/>
    <property type="match status" value="1"/>
</dbReference>
<dbReference type="CDD" id="cd09600">
    <property type="entry name" value="M1_APN"/>
    <property type="match status" value="1"/>
</dbReference>
<keyword evidence="9" id="KW-0378">Hydrolase</keyword>
<dbReference type="InterPro" id="IPR001930">
    <property type="entry name" value="Peptidase_M1"/>
</dbReference>
<evidence type="ECO:0000313" key="18">
    <source>
        <dbReference type="Proteomes" id="UP001501310"/>
    </source>
</evidence>
<protein>
    <recommendedName>
        <fullName evidence="5 12">Aminopeptidase N</fullName>
        <ecNumber evidence="4 12">3.4.11.2</ecNumber>
    </recommendedName>
</protein>
<dbReference type="SUPFAM" id="SSF63737">
    <property type="entry name" value="Leukotriene A4 hydrolase N-terminal domain"/>
    <property type="match status" value="1"/>
</dbReference>
<dbReference type="RefSeq" id="WP_344708361.1">
    <property type="nucleotide sequence ID" value="NZ_BAAAZD010000001.1"/>
</dbReference>
<evidence type="ECO:0000256" key="2">
    <source>
        <dbReference type="ARBA" id="ARBA00001947"/>
    </source>
</evidence>
<comment type="cofactor">
    <cofactor evidence="2">
        <name>Zn(2+)</name>
        <dbReference type="ChEBI" id="CHEBI:29105"/>
    </cofactor>
</comment>
<dbReference type="Gene3D" id="1.25.50.10">
    <property type="entry name" value="Peptidase M1, alanyl aminopeptidase, C-terminal domain"/>
    <property type="match status" value="1"/>
</dbReference>
<proteinExistence type="inferred from homology"/>
<dbReference type="Pfam" id="PF11940">
    <property type="entry name" value="DUF3458"/>
    <property type="match status" value="1"/>
</dbReference>
<evidence type="ECO:0000256" key="8">
    <source>
        <dbReference type="ARBA" id="ARBA00022723"/>
    </source>
</evidence>
<dbReference type="InterPro" id="IPR027268">
    <property type="entry name" value="Peptidase_M4/M1_CTD_sf"/>
</dbReference>
<evidence type="ECO:0000256" key="3">
    <source>
        <dbReference type="ARBA" id="ARBA00010136"/>
    </source>
</evidence>
<dbReference type="PANTHER" id="PTHR46322">
    <property type="entry name" value="PUROMYCIN-SENSITIVE AMINOPEPTIDASE"/>
    <property type="match status" value="1"/>
</dbReference>
<gene>
    <name evidence="17" type="primary">pepN</name>
    <name evidence="17" type="ORF">GCM10022211_02710</name>
</gene>
<comment type="caution">
    <text evidence="17">The sequence shown here is derived from an EMBL/GenBank/DDBJ whole genome shotgun (WGS) entry which is preliminary data.</text>
</comment>
<evidence type="ECO:0000259" key="15">
    <source>
        <dbReference type="Pfam" id="PF17432"/>
    </source>
</evidence>
<keyword evidence="18" id="KW-1185">Reference proteome</keyword>
<organism evidence="17 18">
    <name type="scientific">Sphingomonas humi</name>
    <dbReference type="NCBI Taxonomy" id="335630"/>
    <lineage>
        <taxon>Bacteria</taxon>
        <taxon>Pseudomonadati</taxon>
        <taxon>Pseudomonadota</taxon>
        <taxon>Alphaproteobacteria</taxon>
        <taxon>Sphingomonadales</taxon>
        <taxon>Sphingomonadaceae</taxon>
        <taxon>Sphingomonas</taxon>
    </lineage>
</organism>
<keyword evidence="11" id="KW-0482">Metalloprotease</keyword>
<dbReference type="Pfam" id="PF17900">
    <property type="entry name" value="Peptidase_M1_N"/>
    <property type="match status" value="1"/>
</dbReference>
<dbReference type="InterPro" id="IPR037144">
    <property type="entry name" value="Peptidase_M1_pepN_C_sf"/>
</dbReference>
<sequence>MLDIRSGLEAAAAAPAPPVIRREDYRAPDWLVPEVELAFDLDPARTIVRARLSVTRNGEHDRPLRLDGEELELLALRVDGEAREARFEDGRLVVDLPGSSAVIETDVAIAPEKNSQLMGLYASGGILCTQCEAEGFRRITYFADRPDVLSRYRVRLEADKARFPVLLANGNPIEQGDAADGRHFALWEDPFPKPCYLFALVAGDLQCNRDSFTTMSGREVELGIWVREADLSKTALAMQALKDSFAWDERTYGREYDLDRFNIVAVSDFNFGAMENKGLNIFNTRYVLADPETATDGDIDAVAAVVAHEYFHNWSGNRVTCRDWFQLSLKEGLTVFRDQGFSEDMGSAAVQRIDQVRTLRAAQFPEDAGPLAHPIRPDSYLEIANFYTATVYNKGAEVIRMMRTILGPEAYRKGTDLYFERHDGQAVTCEDFVRAMEDASGVDLKQFRLWYSQAGTPTVQARLEQDGEGTTLHLAQQVPPTPGQSDKQPMVIPLRVALIGAESGREVAAEQLVLLTEGEQTVDLGTVGEPAFLSINRGFSAPVLVDAVRKPGEIEALAAGDSDSFARFEAGQELMTRDMLAAIRNGGAVEVEAIVAAVGATLRSQSLDPAFKADAIALPGESLLIEKLDAADPARVHEVREEVRRAIGTRLGEDLQRAYTAASAADPTSLSGADKGLRRLRAATLALIAAGDAKLGASLGQQQYEAARTMTERQSALMVLAMLGTDASGKALDDFFTRFEDDPLVIDKWFAVQASVPDESNLHVVEALQQHPAFTLANPNRLRALAGSFAGTPSAFHRADGKGYDWLAEVIVAADKLNPQTAARFVAPLGRWRKIEPGRAARMRAALQRILAEPGLSKDVFELASKSLG</sequence>
<dbReference type="Gene3D" id="3.30.2010.30">
    <property type="match status" value="1"/>
</dbReference>
<dbReference type="EMBL" id="BAAAZD010000001">
    <property type="protein sequence ID" value="GAA3996970.1"/>
    <property type="molecule type" value="Genomic_DNA"/>
</dbReference>
<evidence type="ECO:0000256" key="11">
    <source>
        <dbReference type="ARBA" id="ARBA00023049"/>
    </source>
</evidence>
<feature type="domain" description="Peptidase M1 membrane alanine aminopeptidase" evidence="13">
    <location>
        <begin position="237"/>
        <end position="447"/>
    </location>
</feature>
<evidence type="ECO:0000256" key="9">
    <source>
        <dbReference type="ARBA" id="ARBA00022801"/>
    </source>
</evidence>
<evidence type="ECO:0000256" key="4">
    <source>
        <dbReference type="ARBA" id="ARBA00012564"/>
    </source>
</evidence>
<dbReference type="Proteomes" id="UP001501310">
    <property type="component" value="Unassembled WGS sequence"/>
</dbReference>
<feature type="domain" description="Peptidase M1 alanyl aminopeptidase Ig-like fold" evidence="14">
    <location>
        <begin position="455"/>
        <end position="546"/>
    </location>
</feature>
<comment type="catalytic activity">
    <reaction evidence="1">
        <text>Release of an N-terminal amino acid, Xaa-|-Yaa- from a peptide, amide or arylamide. Xaa is preferably Ala, but may be most amino acids including Pro (slow action). When a terminal hydrophobic residue is followed by a prolyl residue, the two may be released as an intact Xaa-Pro dipeptide.</text>
        <dbReference type="EC" id="3.4.11.2"/>
    </reaction>
</comment>
<dbReference type="PANTHER" id="PTHR46322:SF1">
    <property type="entry name" value="PUROMYCIN-SENSITIVE AMINOPEPTIDASE"/>
    <property type="match status" value="1"/>
</dbReference>
<dbReference type="EC" id="3.4.11.2" evidence="4 12"/>
<dbReference type="PRINTS" id="PR00756">
    <property type="entry name" value="ALADIPTASE"/>
</dbReference>
<name>A0ABP7RG24_9SPHN</name>
<evidence type="ECO:0000256" key="10">
    <source>
        <dbReference type="ARBA" id="ARBA00022833"/>
    </source>
</evidence>
<dbReference type="GO" id="GO:0004177">
    <property type="term" value="F:aminopeptidase activity"/>
    <property type="evidence" value="ECO:0007669"/>
    <property type="project" value="UniProtKB-KW"/>
</dbReference>